<dbReference type="EMBL" id="JACHZG010000004">
    <property type="protein sequence ID" value="MBB3328851.1"/>
    <property type="molecule type" value="Genomic_DNA"/>
</dbReference>
<keyword evidence="1" id="KW-1133">Transmembrane helix</keyword>
<evidence type="ECO:0000313" key="4">
    <source>
        <dbReference type="Proteomes" id="UP000565572"/>
    </source>
</evidence>
<gene>
    <name evidence="3" type="ORF">FHX39_003844</name>
</gene>
<keyword evidence="1" id="KW-0812">Transmembrane</keyword>
<reference evidence="3 4" key="1">
    <citation type="submission" date="2020-08" db="EMBL/GenBank/DDBJ databases">
        <title>Sequencing the genomes of 1000 actinobacteria strains.</title>
        <authorList>
            <person name="Klenk H.-P."/>
        </authorList>
    </citation>
    <scope>NUCLEOTIDE SEQUENCE [LARGE SCALE GENOMIC DNA]</scope>
    <source>
        <strain evidence="3 4">DSM 11053</strain>
    </source>
</reference>
<dbReference type="AlphaFoldDB" id="A0A7W5P9F0"/>
<evidence type="ECO:0000259" key="2">
    <source>
        <dbReference type="Pfam" id="PF10099"/>
    </source>
</evidence>
<sequence length="262" mass="27657">MAHPTPDSLALIALGEDVESDTLRHVGECRACFAEIEALQQVVAVGRSLGPEDRLTAPDQRVWSQVVEHLHEGRTTTHTAVGLLEPPSSAPAPQAPVAVISGSTDELAGRRRPVRRRRATLAVAAVTALVVGVTGGYFLKGLVEPAVEVSARTQLNALPRWSGANGTAAIEDSGDGERTLVVNMDLPPSMRVDGTLEVWLSDTRAQDMVAMGTMTSSTTVRFPVPASMDLATHPIVDVSLEPAGDSDPAHSDVSVVRGRLNV</sequence>
<keyword evidence="1" id="KW-0472">Membrane</keyword>
<evidence type="ECO:0000313" key="3">
    <source>
        <dbReference type="EMBL" id="MBB3328851.1"/>
    </source>
</evidence>
<proteinExistence type="predicted"/>
<dbReference type="Pfam" id="PF10099">
    <property type="entry name" value="RskA_C"/>
    <property type="match status" value="1"/>
</dbReference>
<feature type="transmembrane region" description="Helical" evidence="1">
    <location>
        <begin position="119"/>
        <end position="139"/>
    </location>
</feature>
<dbReference type="RefSeq" id="WP_183342155.1">
    <property type="nucleotide sequence ID" value="NZ_JACHZG010000004.1"/>
</dbReference>
<dbReference type="GO" id="GO:0005886">
    <property type="term" value="C:plasma membrane"/>
    <property type="evidence" value="ECO:0007669"/>
    <property type="project" value="InterPro"/>
</dbReference>
<evidence type="ECO:0000256" key="1">
    <source>
        <dbReference type="SAM" id="Phobius"/>
    </source>
</evidence>
<keyword evidence="4" id="KW-1185">Reference proteome</keyword>
<comment type="caution">
    <text evidence="3">The sequence shown here is derived from an EMBL/GenBank/DDBJ whole genome shotgun (WGS) entry which is preliminary data.</text>
</comment>
<protein>
    <recommendedName>
        <fullName evidence="2">Anti-sigma K factor RskA C-terminal domain-containing protein</fullName>
    </recommendedName>
</protein>
<dbReference type="Proteomes" id="UP000565572">
    <property type="component" value="Unassembled WGS sequence"/>
</dbReference>
<accession>A0A7W5P9F0</accession>
<dbReference type="InterPro" id="IPR018764">
    <property type="entry name" value="RskA_C"/>
</dbReference>
<feature type="domain" description="Anti-sigma K factor RskA C-terminal" evidence="2">
    <location>
        <begin position="121"/>
        <end position="250"/>
    </location>
</feature>
<name>A0A7W5P9F0_9ACTN</name>
<organism evidence="3 4">
    <name type="scientific">Microlunatus antarcticus</name>
    <dbReference type="NCBI Taxonomy" id="53388"/>
    <lineage>
        <taxon>Bacteria</taxon>
        <taxon>Bacillati</taxon>
        <taxon>Actinomycetota</taxon>
        <taxon>Actinomycetes</taxon>
        <taxon>Propionibacteriales</taxon>
        <taxon>Propionibacteriaceae</taxon>
        <taxon>Microlunatus</taxon>
    </lineage>
</organism>